<evidence type="ECO:0000256" key="10">
    <source>
        <dbReference type="ARBA" id="ARBA00023136"/>
    </source>
</evidence>
<dbReference type="InterPro" id="IPR050277">
    <property type="entry name" value="Sodium:Solute_Symporter"/>
</dbReference>
<keyword evidence="7 12" id="KW-1133">Transmembrane helix</keyword>
<keyword evidence="5 12" id="KW-0812">Transmembrane</keyword>
<dbReference type="PANTHER" id="PTHR48086">
    <property type="entry name" value="SODIUM/PROLINE SYMPORTER-RELATED"/>
    <property type="match status" value="1"/>
</dbReference>
<feature type="transmembrane region" description="Helical" evidence="12">
    <location>
        <begin position="245"/>
        <end position="266"/>
    </location>
</feature>
<evidence type="ECO:0000256" key="2">
    <source>
        <dbReference type="ARBA" id="ARBA00006434"/>
    </source>
</evidence>
<evidence type="ECO:0000256" key="7">
    <source>
        <dbReference type="ARBA" id="ARBA00022989"/>
    </source>
</evidence>
<feature type="transmembrane region" description="Helical" evidence="12">
    <location>
        <begin position="696"/>
        <end position="715"/>
    </location>
</feature>
<evidence type="ECO:0000256" key="5">
    <source>
        <dbReference type="ARBA" id="ARBA00022692"/>
    </source>
</evidence>
<keyword evidence="4" id="KW-1003">Cell membrane</keyword>
<feature type="transmembrane region" description="Helical" evidence="12">
    <location>
        <begin position="438"/>
        <end position="458"/>
    </location>
</feature>
<evidence type="ECO:0000256" key="4">
    <source>
        <dbReference type="ARBA" id="ARBA00022475"/>
    </source>
</evidence>
<dbReference type="AlphaFoldDB" id="A0A7S0FLI1"/>
<feature type="transmembrane region" description="Helical" evidence="12">
    <location>
        <begin position="598"/>
        <end position="626"/>
    </location>
</feature>
<keyword evidence="8" id="KW-0915">Sodium</keyword>
<name>A0A7S0FLI1_9DINO</name>
<proteinExistence type="inferred from homology"/>
<feature type="transmembrane region" description="Helical" evidence="12">
    <location>
        <begin position="204"/>
        <end position="224"/>
    </location>
</feature>
<evidence type="ECO:0000256" key="1">
    <source>
        <dbReference type="ARBA" id="ARBA00004651"/>
    </source>
</evidence>
<feature type="transmembrane region" description="Helical" evidence="12">
    <location>
        <begin position="638"/>
        <end position="659"/>
    </location>
</feature>
<dbReference type="InterPro" id="IPR038377">
    <property type="entry name" value="Na/Glc_symporter_sf"/>
</dbReference>
<keyword evidence="9" id="KW-0406">Ion transport</keyword>
<evidence type="ECO:0000256" key="8">
    <source>
        <dbReference type="ARBA" id="ARBA00023053"/>
    </source>
</evidence>
<comment type="subcellular location">
    <subcellularLocation>
        <location evidence="1">Cell membrane</location>
        <topology evidence="1">Multi-pass membrane protein</topology>
    </subcellularLocation>
</comment>
<accession>A0A7S0FLI1</accession>
<sequence>MDGKAKMNGQEMDYEVFDCPWEDQLDPDYPAMCLPYQEVLSPIPIDALNTSAVFGVNLVGDFSTRNNNFRTPGKNTKLECSDEIERLTGAKCAAGNPVLGHGAICQGVIEDCSYSKPKTRRCKNDKCQEWQTKTGCEDTSDCPPEYPELRVPYPTVYPGNNGGAFAPVDDERKAELCSKEDSALQWLKCGIPCPAPFPMETGDFLVSGIVVLIFIIGSMIVGGLTYFKVKGDATNFFVAGRNLPVWLLVFTLGSQCFDASSALGNLDLTYKYHFWDGAAIPIGLGLSLILVGVFLAKPLNDMRLFTLPDAFARVYGVATEVLVSLVTLISFIFLLAGNLVGCGKIVSFLFGIDQFIGIMLATIMIWVYSAAGGLLSVAYTDIAQALVGWLGFFVATIWMQANMPSAPGVSAAYPIGDAPVHGAGLGDPDSYDPIPNAIFFNWATMIVLALGNCMALDFQARVFAAKDGKTARIACLIAGVVAGALGTFNTFNGGVTRALYGPSSPHAEFVANSCSADITVIGCFGAAAGDPSLNKTCNAVPLPGVPTCGEWKPDPYATLKMLTCTKSDCHYFMDYDGSAGYGAGVEANYPNNGFIGTWYLLGICAASMSTADGAIVALGTVFSHNLLRKTGRVLERNLLLAARGSTLLFSIIAGLIAMTKPNETGYFLIVAFDIVLAAGVVPLFALVYWPGIKPEAGFLSLFSGAVVRVTLEFALPKDGLLLMLGKFARSFGPGIEDPEMFDEAIMFGKLPDVCPQEKLLDMTGVDSLVSPVVSLVVLVVVHLLPIRNWGKFFEPVPPEPEATTSTSITSVVPICLHGEANEAKEDSG</sequence>
<gene>
    <name evidence="13" type="ORF">PBAH0796_LOCUS18356</name>
</gene>
<reference evidence="13" key="1">
    <citation type="submission" date="2021-01" db="EMBL/GenBank/DDBJ databases">
        <authorList>
            <person name="Corre E."/>
            <person name="Pelletier E."/>
            <person name="Niang G."/>
            <person name="Scheremetjew M."/>
            <person name="Finn R."/>
            <person name="Kale V."/>
            <person name="Holt S."/>
            <person name="Cochrane G."/>
            <person name="Meng A."/>
            <person name="Brown T."/>
            <person name="Cohen L."/>
        </authorList>
    </citation>
    <scope>NUCLEOTIDE SEQUENCE</scope>
    <source>
        <strain evidence="13">Pbaha01</strain>
    </source>
</reference>
<feature type="transmembrane region" description="Helical" evidence="12">
    <location>
        <begin position="317"/>
        <end position="339"/>
    </location>
</feature>
<feature type="transmembrane region" description="Helical" evidence="12">
    <location>
        <begin position="470"/>
        <end position="491"/>
    </location>
</feature>
<evidence type="ECO:0000256" key="3">
    <source>
        <dbReference type="ARBA" id="ARBA00022448"/>
    </source>
</evidence>
<dbReference type="EMBL" id="HBEG01030043">
    <property type="protein sequence ID" value="CAD8367369.1"/>
    <property type="molecule type" value="Transcribed_RNA"/>
</dbReference>
<feature type="transmembrane region" description="Helical" evidence="12">
    <location>
        <begin position="382"/>
        <end position="401"/>
    </location>
</feature>
<evidence type="ECO:0000313" key="13">
    <source>
        <dbReference type="EMBL" id="CAD8367369.1"/>
    </source>
</evidence>
<evidence type="ECO:0000256" key="11">
    <source>
        <dbReference type="ARBA" id="ARBA00023201"/>
    </source>
</evidence>
<keyword evidence="6" id="KW-0769">Symport</keyword>
<feature type="transmembrane region" description="Helical" evidence="12">
    <location>
        <begin position="278"/>
        <end position="296"/>
    </location>
</feature>
<organism evidence="13">
    <name type="scientific">Pyrodinium bahamense</name>
    <dbReference type="NCBI Taxonomy" id="73915"/>
    <lineage>
        <taxon>Eukaryota</taxon>
        <taxon>Sar</taxon>
        <taxon>Alveolata</taxon>
        <taxon>Dinophyceae</taxon>
        <taxon>Gonyaulacales</taxon>
        <taxon>Pyrocystaceae</taxon>
        <taxon>Pyrodinium</taxon>
    </lineage>
</organism>
<dbReference type="InterPro" id="IPR001734">
    <property type="entry name" value="Na/solute_symporter"/>
</dbReference>
<evidence type="ECO:0000256" key="6">
    <source>
        <dbReference type="ARBA" id="ARBA00022847"/>
    </source>
</evidence>
<dbReference type="PROSITE" id="PS50283">
    <property type="entry name" value="NA_SOLUT_SYMP_3"/>
    <property type="match status" value="1"/>
</dbReference>
<feature type="transmembrane region" description="Helical" evidence="12">
    <location>
        <begin position="665"/>
        <end position="689"/>
    </location>
</feature>
<dbReference type="GO" id="GO:0005886">
    <property type="term" value="C:plasma membrane"/>
    <property type="evidence" value="ECO:0007669"/>
    <property type="project" value="UniProtKB-SubCell"/>
</dbReference>
<dbReference type="GO" id="GO:0015293">
    <property type="term" value="F:symporter activity"/>
    <property type="evidence" value="ECO:0007669"/>
    <property type="project" value="UniProtKB-KW"/>
</dbReference>
<feature type="transmembrane region" description="Helical" evidence="12">
    <location>
        <begin position="345"/>
        <end position="370"/>
    </location>
</feature>
<protein>
    <submittedName>
        <fullName evidence="13">Uncharacterized protein</fullName>
    </submittedName>
</protein>
<evidence type="ECO:0000256" key="12">
    <source>
        <dbReference type="SAM" id="Phobius"/>
    </source>
</evidence>
<comment type="similarity">
    <text evidence="2">Belongs to the sodium:solute symporter (SSF) (TC 2.A.21) family.</text>
</comment>
<feature type="transmembrane region" description="Helical" evidence="12">
    <location>
        <begin position="768"/>
        <end position="786"/>
    </location>
</feature>
<evidence type="ECO:0000256" key="9">
    <source>
        <dbReference type="ARBA" id="ARBA00023065"/>
    </source>
</evidence>
<dbReference type="Gene3D" id="1.20.1730.10">
    <property type="entry name" value="Sodium/glucose cotransporter"/>
    <property type="match status" value="1"/>
</dbReference>
<keyword evidence="10 12" id="KW-0472">Membrane</keyword>
<dbReference type="GO" id="GO:0006814">
    <property type="term" value="P:sodium ion transport"/>
    <property type="evidence" value="ECO:0007669"/>
    <property type="project" value="UniProtKB-KW"/>
</dbReference>
<keyword evidence="3" id="KW-0813">Transport</keyword>
<keyword evidence="11" id="KW-0739">Sodium transport</keyword>
<dbReference type="PANTHER" id="PTHR48086:SF3">
    <property type="entry name" value="SODIUM_PROLINE SYMPORTER"/>
    <property type="match status" value="1"/>
</dbReference>
<dbReference type="Pfam" id="PF00474">
    <property type="entry name" value="SSF"/>
    <property type="match status" value="1"/>
</dbReference>